<dbReference type="GO" id="GO:0005506">
    <property type="term" value="F:iron ion binding"/>
    <property type="evidence" value="ECO:0007669"/>
    <property type="project" value="InterPro"/>
</dbReference>
<dbReference type="Proteomes" id="UP001153618">
    <property type="component" value="Unassembled WGS sequence"/>
</dbReference>
<dbReference type="EMBL" id="CAJVOS010000104">
    <property type="protein sequence ID" value="CAG8298910.1"/>
    <property type="molecule type" value="Genomic_DNA"/>
</dbReference>
<keyword evidence="6 8" id="KW-0408">Iron</keyword>
<dbReference type="GO" id="GO:0043386">
    <property type="term" value="P:mycotoxin biosynthetic process"/>
    <property type="evidence" value="ECO:0007669"/>
    <property type="project" value="UniProtKB-ARBA"/>
</dbReference>
<dbReference type="SUPFAM" id="SSF48264">
    <property type="entry name" value="Cytochrome P450"/>
    <property type="match status" value="2"/>
</dbReference>
<dbReference type="Gene3D" id="1.10.630.10">
    <property type="entry name" value="Cytochrome P450"/>
    <property type="match status" value="1"/>
</dbReference>
<evidence type="ECO:0000256" key="4">
    <source>
        <dbReference type="ARBA" id="ARBA00022723"/>
    </source>
</evidence>
<evidence type="ECO:0000256" key="8">
    <source>
        <dbReference type="PIRSR" id="PIRSR602403-1"/>
    </source>
</evidence>
<keyword evidence="4 8" id="KW-0479">Metal-binding</keyword>
<keyword evidence="10" id="KW-0472">Membrane</keyword>
<dbReference type="CDD" id="cd11041">
    <property type="entry name" value="CYP503A1-like"/>
    <property type="match status" value="1"/>
</dbReference>
<name>A0A9W4ILG6_PENOL</name>
<dbReference type="InterPro" id="IPR002403">
    <property type="entry name" value="Cyt_P450_E_grp-IV"/>
</dbReference>
<reference evidence="11" key="1">
    <citation type="submission" date="2021-07" db="EMBL/GenBank/DDBJ databases">
        <authorList>
            <person name="Branca A.L. A."/>
        </authorList>
    </citation>
    <scope>NUCLEOTIDE SEQUENCE</scope>
</reference>
<evidence type="ECO:0000256" key="6">
    <source>
        <dbReference type="ARBA" id="ARBA00023004"/>
    </source>
</evidence>
<dbReference type="Pfam" id="PF00067">
    <property type="entry name" value="p450"/>
    <property type="match status" value="2"/>
</dbReference>
<dbReference type="GO" id="GO:0020037">
    <property type="term" value="F:heme binding"/>
    <property type="evidence" value="ECO:0007669"/>
    <property type="project" value="InterPro"/>
</dbReference>
<feature type="binding site" description="axial binding residue" evidence="8">
    <location>
        <position position="442"/>
    </location>
    <ligand>
        <name>heme</name>
        <dbReference type="ChEBI" id="CHEBI:30413"/>
    </ligand>
    <ligandPart>
        <name>Fe</name>
        <dbReference type="ChEBI" id="CHEBI:18248"/>
    </ligandPart>
</feature>
<accession>A0A9W4ILG6</accession>
<gene>
    <name evidence="11" type="ORF">POLS_LOCUS9863</name>
</gene>
<keyword evidence="3 8" id="KW-0349">Heme</keyword>
<evidence type="ECO:0000313" key="11">
    <source>
        <dbReference type="EMBL" id="CAG8298910.1"/>
    </source>
</evidence>
<keyword evidence="10" id="KW-0812">Transmembrane</keyword>
<dbReference type="GO" id="GO:0004497">
    <property type="term" value="F:monooxygenase activity"/>
    <property type="evidence" value="ECO:0007669"/>
    <property type="project" value="UniProtKB-KW"/>
</dbReference>
<dbReference type="InterPro" id="IPR036396">
    <property type="entry name" value="Cyt_P450_sf"/>
</dbReference>
<comment type="cofactor">
    <cofactor evidence="1 8">
        <name>heme</name>
        <dbReference type="ChEBI" id="CHEBI:30413"/>
    </cofactor>
</comment>
<dbReference type="AlphaFoldDB" id="A0A9W4ILG6"/>
<feature type="transmembrane region" description="Helical" evidence="10">
    <location>
        <begin position="12"/>
        <end position="31"/>
    </location>
</feature>
<comment type="caution">
    <text evidence="11">The sequence shown here is derived from an EMBL/GenBank/DDBJ whole genome shotgun (WGS) entry which is preliminary data.</text>
</comment>
<dbReference type="GO" id="GO:0016705">
    <property type="term" value="F:oxidoreductase activity, acting on paired donors, with incorporation or reduction of molecular oxygen"/>
    <property type="evidence" value="ECO:0007669"/>
    <property type="project" value="InterPro"/>
</dbReference>
<proteinExistence type="inferred from homology"/>
<dbReference type="PANTHER" id="PTHR46206:SF2">
    <property type="entry name" value="CYTOCHROME P450 MONOOXYGENASE AUSG-RELATED"/>
    <property type="match status" value="1"/>
</dbReference>
<evidence type="ECO:0000256" key="3">
    <source>
        <dbReference type="ARBA" id="ARBA00022617"/>
    </source>
</evidence>
<keyword evidence="7 9" id="KW-0503">Monooxygenase</keyword>
<sequence>MIFELVIDILQSSVFRIIILVALSVVLYGALCGPQVHRGYPLIGFDMKDGYSRGLAKAQQQWIANGKDLINQGLAQASFQEFFGSYPGFEPFALDSSSKVVVDTVKGRLTQSLNLIIEELADETDKAVDELFGNPEDWTEITYKPELLKLVSRISSRVFVGPELCENEDWRNISTEYAVAAFVAARTLRQWNFTLRPVVHWFLPECRQLRATLRQARQILKPVIEKRRLENRQRREHGESQSKVADTIGWMDEAAKGKPYDAEVAQIGLSLAAIHTTTEMVSGLISDLCANPEYFEPLREEINLALAGKGWSKKALQDLKLMDSAMKESQRHHLGDIGTHHLLSSLGPPCGNLLTSHLLRLAAMNRMTVSPVTLSDGTQIPKGALTMVDISKMHDASVFPDPHSYKGDRFFQMRHEPGQEQRWQFVSTAPEHLAFGHGKHACPGRFFAANEIRVILIFLLMNYDWKFTAEGRKADKSFGQETDTDPTAKAMIRRRKQRVAL</sequence>
<dbReference type="PRINTS" id="PR00465">
    <property type="entry name" value="EP450IV"/>
</dbReference>
<comment type="similarity">
    <text evidence="2 9">Belongs to the cytochrome P450 family.</text>
</comment>
<evidence type="ECO:0000256" key="10">
    <source>
        <dbReference type="SAM" id="Phobius"/>
    </source>
</evidence>
<evidence type="ECO:0000256" key="1">
    <source>
        <dbReference type="ARBA" id="ARBA00001971"/>
    </source>
</evidence>
<protein>
    <submittedName>
        <fullName evidence="11">Uncharacterized protein</fullName>
    </submittedName>
</protein>
<organism evidence="11 12">
    <name type="scientific">Penicillium olsonii</name>
    <dbReference type="NCBI Taxonomy" id="99116"/>
    <lineage>
        <taxon>Eukaryota</taxon>
        <taxon>Fungi</taxon>
        <taxon>Dikarya</taxon>
        <taxon>Ascomycota</taxon>
        <taxon>Pezizomycotina</taxon>
        <taxon>Eurotiomycetes</taxon>
        <taxon>Eurotiomycetidae</taxon>
        <taxon>Eurotiales</taxon>
        <taxon>Aspergillaceae</taxon>
        <taxon>Penicillium</taxon>
    </lineage>
</organism>
<evidence type="ECO:0000256" key="9">
    <source>
        <dbReference type="RuleBase" id="RU000461"/>
    </source>
</evidence>
<dbReference type="OrthoDB" id="1844152at2759"/>
<dbReference type="PANTHER" id="PTHR46206">
    <property type="entry name" value="CYTOCHROME P450"/>
    <property type="match status" value="1"/>
</dbReference>
<evidence type="ECO:0000256" key="5">
    <source>
        <dbReference type="ARBA" id="ARBA00023002"/>
    </source>
</evidence>
<evidence type="ECO:0000313" key="12">
    <source>
        <dbReference type="Proteomes" id="UP001153618"/>
    </source>
</evidence>
<evidence type="ECO:0000256" key="2">
    <source>
        <dbReference type="ARBA" id="ARBA00010617"/>
    </source>
</evidence>
<keyword evidence="10" id="KW-1133">Transmembrane helix</keyword>
<keyword evidence="5 9" id="KW-0560">Oxidoreductase</keyword>
<dbReference type="InterPro" id="IPR001128">
    <property type="entry name" value="Cyt_P450"/>
</dbReference>
<dbReference type="PROSITE" id="PS00086">
    <property type="entry name" value="CYTOCHROME_P450"/>
    <property type="match status" value="1"/>
</dbReference>
<evidence type="ECO:0000256" key="7">
    <source>
        <dbReference type="ARBA" id="ARBA00023033"/>
    </source>
</evidence>
<dbReference type="InterPro" id="IPR017972">
    <property type="entry name" value="Cyt_P450_CS"/>
</dbReference>
<keyword evidence="12" id="KW-1185">Reference proteome</keyword>